<keyword evidence="8 10" id="KW-0521">NADP</keyword>
<keyword evidence="4 10" id="KW-0285">Flavoprotein</keyword>
<feature type="domain" description="MnmG N-terminal" evidence="11">
    <location>
        <begin position="5"/>
        <end position="364"/>
    </location>
</feature>
<comment type="function">
    <text evidence="10">Catalyzes the folate-dependent formation of 5-methyl-uridine at position 54 (M-5-U54) in all tRNAs.</text>
</comment>
<gene>
    <name evidence="10 12" type="primary">trmFO</name>
    <name evidence="12" type="ORF">IAA52_11220</name>
</gene>
<comment type="catalytic activity">
    <reaction evidence="10">
        <text>uridine(54) in tRNA + (6R)-5,10-methylene-5,6,7,8-tetrahydrofolate + NADH + H(+) = 5-methyluridine(54) in tRNA + (6S)-5,6,7,8-tetrahydrofolate + NAD(+)</text>
        <dbReference type="Rhea" id="RHEA:16873"/>
        <dbReference type="Rhea" id="RHEA-COMP:10167"/>
        <dbReference type="Rhea" id="RHEA-COMP:10193"/>
        <dbReference type="ChEBI" id="CHEBI:15378"/>
        <dbReference type="ChEBI" id="CHEBI:15636"/>
        <dbReference type="ChEBI" id="CHEBI:57453"/>
        <dbReference type="ChEBI" id="CHEBI:57540"/>
        <dbReference type="ChEBI" id="CHEBI:57945"/>
        <dbReference type="ChEBI" id="CHEBI:65315"/>
        <dbReference type="ChEBI" id="CHEBI:74447"/>
        <dbReference type="EC" id="2.1.1.74"/>
    </reaction>
</comment>
<keyword evidence="9 10" id="KW-0520">NAD</keyword>
<comment type="cofactor">
    <cofactor evidence="1 10">
        <name>FAD</name>
        <dbReference type="ChEBI" id="CHEBI:57692"/>
    </cofactor>
</comment>
<evidence type="ECO:0000313" key="13">
    <source>
        <dbReference type="Proteomes" id="UP000824260"/>
    </source>
</evidence>
<evidence type="ECO:0000256" key="8">
    <source>
        <dbReference type="ARBA" id="ARBA00022857"/>
    </source>
</evidence>
<reference evidence="12" key="1">
    <citation type="submission" date="2020-10" db="EMBL/GenBank/DDBJ databases">
        <authorList>
            <person name="Gilroy R."/>
        </authorList>
    </citation>
    <scope>NUCLEOTIDE SEQUENCE</scope>
    <source>
        <strain evidence="12">ChiSjej6B24-2974</strain>
    </source>
</reference>
<comment type="caution">
    <text evidence="12">The sequence shown here is derived from an EMBL/GenBank/DDBJ whole genome shotgun (WGS) entry which is preliminary data.</text>
</comment>
<evidence type="ECO:0000256" key="2">
    <source>
        <dbReference type="ARBA" id="ARBA00022490"/>
    </source>
</evidence>
<dbReference type="Gene3D" id="3.50.50.60">
    <property type="entry name" value="FAD/NAD(P)-binding domain"/>
    <property type="match status" value="2"/>
</dbReference>
<keyword evidence="5 10" id="KW-0808">Transferase</keyword>
<dbReference type="Pfam" id="PF01134">
    <property type="entry name" value="GIDA"/>
    <property type="match status" value="1"/>
</dbReference>
<evidence type="ECO:0000256" key="10">
    <source>
        <dbReference type="HAMAP-Rule" id="MF_01037"/>
    </source>
</evidence>
<evidence type="ECO:0000256" key="6">
    <source>
        <dbReference type="ARBA" id="ARBA00022694"/>
    </source>
</evidence>
<evidence type="ECO:0000313" key="12">
    <source>
        <dbReference type="EMBL" id="HIQ83658.1"/>
    </source>
</evidence>
<dbReference type="InterPro" id="IPR002218">
    <property type="entry name" value="MnmG-rel"/>
</dbReference>
<keyword evidence="7 10" id="KW-0274">FAD</keyword>
<keyword evidence="2 10" id="KW-0963">Cytoplasm</keyword>
<dbReference type="GO" id="GO:0047151">
    <property type="term" value="F:tRNA (uracil(54)-C5)-methyltransferase activity, 5,10-methylenetetrahydrofolate-dependent"/>
    <property type="evidence" value="ECO:0007669"/>
    <property type="project" value="UniProtKB-UniRule"/>
</dbReference>
<protein>
    <recommendedName>
        <fullName evidence="10">Methylenetetrahydrofolate--tRNA-(uracil-5-)-methyltransferase TrmFO</fullName>
        <ecNumber evidence="10">2.1.1.74</ecNumber>
    </recommendedName>
    <alternativeName>
        <fullName evidence="10">Folate-dependent tRNA (uracil-5-)-methyltransferase</fullName>
    </alternativeName>
    <alternativeName>
        <fullName evidence="10">Folate-dependent tRNA(M-5-U54)-methyltransferase</fullName>
    </alternativeName>
</protein>
<reference evidence="12" key="2">
    <citation type="journal article" date="2021" name="PeerJ">
        <title>Extensive microbial diversity within the chicken gut microbiome revealed by metagenomics and culture.</title>
        <authorList>
            <person name="Gilroy R."/>
            <person name="Ravi A."/>
            <person name="Getino M."/>
            <person name="Pursley I."/>
            <person name="Horton D.L."/>
            <person name="Alikhan N.F."/>
            <person name="Baker D."/>
            <person name="Gharbi K."/>
            <person name="Hall N."/>
            <person name="Watson M."/>
            <person name="Adriaenssens E.M."/>
            <person name="Foster-Nyarko E."/>
            <person name="Jarju S."/>
            <person name="Secka A."/>
            <person name="Antonio M."/>
            <person name="Oren A."/>
            <person name="Chaudhuri R.R."/>
            <person name="La Ragione R."/>
            <person name="Hildebrand F."/>
            <person name="Pallen M.J."/>
        </authorList>
    </citation>
    <scope>NUCLEOTIDE SEQUENCE</scope>
    <source>
        <strain evidence="12">ChiSjej6B24-2974</strain>
    </source>
</reference>
<name>A0A9D0ZN33_9FIRM</name>
<dbReference type="InterPro" id="IPR036188">
    <property type="entry name" value="FAD/NAD-bd_sf"/>
</dbReference>
<feature type="binding site" evidence="10">
    <location>
        <begin position="9"/>
        <end position="14"/>
    </location>
    <ligand>
        <name>FAD</name>
        <dbReference type="ChEBI" id="CHEBI:57692"/>
    </ligand>
</feature>
<keyword evidence="6 10" id="KW-0819">tRNA processing</keyword>
<comment type="subcellular location">
    <subcellularLocation>
        <location evidence="10">Cytoplasm</location>
    </subcellularLocation>
</comment>
<evidence type="ECO:0000256" key="5">
    <source>
        <dbReference type="ARBA" id="ARBA00022679"/>
    </source>
</evidence>
<evidence type="ECO:0000256" key="3">
    <source>
        <dbReference type="ARBA" id="ARBA00022603"/>
    </source>
</evidence>
<evidence type="ECO:0000256" key="1">
    <source>
        <dbReference type="ARBA" id="ARBA00001974"/>
    </source>
</evidence>
<dbReference type="AlphaFoldDB" id="A0A9D0ZN33"/>
<organism evidence="12 13">
    <name type="scientific">Candidatus Pullichristensenella stercorigallinarum</name>
    <dbReference type="NCBI Taxonomy" id="2840909"/>
    <lineage>
        <taxon>Bacteria</taxon>
        <taxon>Bacillati</taxon>
        <taxon>Bacillota</taxon>
        <taxon>Clostridia</taxon>
        <taxon>Candidatus Pullichristensenella</taxon>
    </lineage>
</organism>
<comment type="similarity">
    <text evidence="10">Belongs to the MnmG family. TrmFO subfamily.</text>
</comment>
<dbReference type="PANTHER" id="PTHR11806:SF2">
    <property type="entry name" value="METHYLENETETRAHYDROFOLATE--TRNA-(URACIL-5-)-METHYLTRANSFERASE TRMFO"/>
    <property type="match status" value="1"/>
</dbReference>
<dbReference type="SUPFAM" id="SSF51905">
    <property type="entry name" value="FAD/NAD(P)-binding domain"/>
    <property type="match status" value="1"/>
</dbReference>
<sequence>MTNNVTIVGAGLAGCEAAWQLARRGVNVRLVDMKPEKFSPAHHMNGFAELVCSNSLKAEHLTNASGLLKAEMRRLDSLTLRAADASRVPAGGALAVDRDRFSDYITRELTAHPLVSFETALVESLPEAPSIIATGPLTDPALTGALQALPGLKALHFFDAAAPIVTAESINMDKVFRASRYEKGADYLNCPMTEAEYNAFYDALTGAELAEVHDFEKKLVFEGCLAVEILAARGRQTLAFGPLKPVGLVDPRTGKEPYAVVQLRQENEQGTLYNLVGFQTRLKWGEQKRVFSMIPGLENAEFVRYGVMHRNTFLRSPDILGRNYALQAEPRIRFAGQLTGVEGYMESAASGMVAAIGLYKALRGETEPDFGGQTVLGALERHVRTPSSDFQPMNANFGILDALPMRVKGKRNRYAKLSERALEALDQIIDQYELRN</sequence>
<dbReference type="GO" id="GO:0005829">
    <property type="term" value="C:cytosol"/>
    <property type="evidence" value="ECO:0007669"/>
    <property type="project" value="TreeGrafter"/>
</dbReference>
<comment type="catalytic activity">
    <reaction evidence="10">
        <text>uridine(54) in tRNA + (6R)-5,10-methylene-5,6,7,8-tetrahydrofolate + NADPH + H(+) = 5-methyluridine(54) in tRNA + (6S)-5,6,7,8-tetrahydrofolate + NADP(+)</text>
        <dbReference type="Rhea" id="RHEA:62372"/>
        <dbReference type="Rhea" id="RHEA-COMP:10167"/>
        <dbReference type="Rhea" id="RHEA-COMP:10193"/>
        <dbReference type="ChEBI" id="CHEBI:15378"/>
        <dbReference type="ChEBI" id="CHEBI:15636"/>
        <dbReference type="ChEBI" id="CHEBI:57453"/>
        <dbReference type="ChEBI" id="CHEBI:57783"/>
        <dbReference type="ChEBI" id="CHEBI:58349"/>
        <dbReference type="ChEBI" id="CHEBI:65315"/>
        <dbReference type="ChEBI" id="CHEBI:74447"/>
        <dbReference type="EC" id="2.1.1.74"/>
    </reaction>
</comment>
<dbReference type="Proteomes" id="UP000824260">
    <property type="component" value="Unassembled WGS sequence"/>
</dbReference>
<dbReference type="InterPro" id="IPR004417">
    <property type="entry name" value="TrmFO"/>
</dbReference>
<proteinExistence type="inferred from homology"/>
<evidence type="ECO:0000256" key="7">
    <source>
        <dbReference type="ARBA" id="ARBA00022827"/>
    </source>
</evidence>
<dbReference type="InterPro" id="IPR040131">
    <property type="entry name" value="MnmG_N"/>
</dbReference>
<dbReference type="GO" id="GO:0002098">
    <property type="term" value="P:tRNA wobble uridine modification"/>
    <property type="evidence" value="ECO:0007669"/>
    <property type="project" value="TreeGrafter"/>
</dbReference>
<evidence type="ECO:0000259" key="11">
    <source>
        <dbReference type="Pfam" id="PF01134"/>
    </source>
</evidence>
<dbReference type="PANTHER" id="PTHR11806">
    <property type="entry name" value="GLUCOSE INHIBITED DIVISION PROTEIN A"/>
    <property type="match status" value="1"/>
</dbReference>
<dbReference type="NCBIfam" id="NF003739">
    <property type="entry name" value="PRK05335.1"/>
    <property type="match status" value="1"/>
</dbReference>
<keyword evidence="3 10" id="KW-0489">Methyltransferase</keyword>
<dbReference type="GO" id="GO:0030488">
    <property type="term" value="P:tRNA methylation"/>
    <property type="evidence" value="ECO:0007669"/>
    <property type="project" value="TreeGrafter"/>
</dbReference>
<evidence type="ECO:0000256" key="9">
    <source>
        <dbReference type="ARBA" id="ARBA00023027"/>
    </source>
</evidence>
<accession>A0A9D0ZN33</accession>
<dbReference type="EC" id="2.1.1.74" evidence="10"/>
<evidence type="ECO:0000256" key="4">
    <source>
        <dbReference type="ARBA" id="ARBA00022630"/>
    </source>
</evidence>
<dbReference type="NCBIfam" id="TIGR00137">
    <property type="entry name" value="gid_trmFO"/>
    <property type="match status" value="1"/>
</dbReference>
<dbReference type="GO" id="GO:0050660">
    <property type="term" value="F:flavin adenine dinucleotide binding"/>
    <property type="evidence" value="ECO:0007669"/>
    <property type="project" value="UniProtKB-UniRule"/>
</dbReference>
<dbReference type="HAMAP" id="MF_01037">
    <property type="entry name" value="TrmFO"/>
    <property type="match status" value="1"/>
</dbReference>
<dbReference type="EMBL" id="DVFZ01000103">
    <property type="protein sequence ID" value="HIQ83658.1"/>
    <property type="molecule type" value="Genomic_DNA"/>
</dbReference>